<dbReference type="PANTHER" id="PTHR43128:SF16">
    <property type="entry name" value="L-LACTATE DEHYDROGENASE"/>
    <property type="match status" value="1"/>
</dbReference>
<dbReference type="STRING" id="1121266.SAMN02745883_01085"/>
<gene>
    <name evidence="1" type="ORF">SAMN02745883_01085</name>
</gene>
<dbReference type="Proteomes" id="UP000184082">
    <property type="component" value="Unassembled WGS sequence"/>
</dbReference>
<dbReference type="InterPro" id="IPR036291">
    <property type="entry name" value="NAD(P)-bd_dom_sf"/>
</dbReference>
<keyword evidence="2" id="KW-1185">Reference proteome</keyword>
<evidence type="ECO:0000313" key="1">
    <source>
        <dbReference type="EMBL" id="SHK02339.1"/>
    </source>
</evidence>
<name>A0A1M6P301_9FIRM</name>
<sequence>MYYYKIEDKLLFSNEKYDGLEEVNSEEIIESEDNIYFLGKLEISKSRRSFSVSDPSLLFLKEEGLKLLKKLEIEEYKLPKWLISKINSRKVTYINTEYPNWKDVLYHKHKKKWKVNVIGLGDVGGTLVVGLRLVGGDCISEIGIYGRNESKLKRWDYEVNQILSTFDDVYYPPVKIIEENELFDCDMFVFCASIGVPPVGTEDKDVRMVQFEGNSKLIKSYAKMARRKRFKGIFAVVSDPVDLLCKSAFICSNTNEDGKMDYNGLAPEQIRGYGLGVMHARAVYYASKYKEAAHYMREGRAFGPHGEGLVIADSIENYNDDISVYLTEKTIKANIDVRKTGFKPYIAPAISSGSLSIVATIKQKWHYSATFMGGVFMGARNRQLSSGIELERLNFPEKLYRRIENTYNKLRSIL</sequence>
<accession>A0A1M6P301</accession>
<dbReference type="RefSeq" id="WP_330390672.1">
    <property type="nucleotide sequence ID" value="NZ_FRAJ01000007.1"/>
</dbReference>
<dbReference type="GO" id="GO:0006089">
    <property type="term" value="P:lactate metabolic process"/>
    <property type="evidence" value="ECO:0007669"/>
    <property type="project" value="TreeGrafter"/>
</dbReference>
<dbReference type="GO" id="GO:0004459">
    <property type="term" value="F:L-lactate dehydrogenase (NAD+) activity"/>
    <property type="evidence" value="ECO:0007669"/>
    <property type="project" value="TreeGrafter"/>
</dbReference>
<protein>
    <submittedName>
        <fullName evidence="1">Malate/lactate dehydrogenase</fullName>
    </submittedName>
</protein>
<proteinExistence type="predicted"/>
<reference evidence="1 2" key="1">
    <citation type="submission" date="2016-11" db="EMBL/GenBank/DDBJ databases">
        <authorList>
            <person name="Jaros S."/>
            <person name="Januszkiewicz K."/>
            <person name="Wedrychowicz H."/>
        </authorList>
    </citation>
    <scope>NUCLEOTIDE SEQUENCE [LARGE SCALE GENOMIC DNA]</scope>
    <source>
        <strain evidence="1 2">DSM 14501</strain>
    </source>
</reference>
<dbReference type="Gene3D" id="3.40.50.720">
    <property type="entry name" value="NAD(P)-binding Rossmann-like Domain"/>
    <property type="match status" value="1"/>
</dbReference>
<dbReference type="EMBL" id="FRAJ01000007">
    <property type="protein sequence ID" value="SHK02339.1"/>
    <property type="molecule type" value="Genomic_DNA"/>
</dbReference>
<evidence type="ECO:0000313" key="2">
    <source>
        <dbReference type="Proteomes" id="UP000184082"/>
    </source>
</evidence>
<organism evidence="1 2">
    <name type="scientific">Caminicella sporogenes DSM 14501</name>
    <dbReference type="NCBI Taxonomy" id="1121266"/>
    <lineage>
        <taxon>Bacteria</taxon>
        <taxon>Bacillati</taxon>
        <taxon>Bacillota</taxon>
        <taxon>Clostridia</taxon>
        <taxon>Peptostreptococcales</taxon>
        <taxon>Caminicellaceae</taxon>
        <taxon>Caminicella</taxon>
    </lineage>
</organism>
<dbReference type="PANTHER" id="PTHR43128">
    <property type="entry name" value="L-2-HYDROXYCARBOXYLATE DEHYDROGENASE (NAD(P)(+))"/>
    <property type="match status" value="1"/>
</dbReference>
<dbReference type="AlphaFoldDB" id="A0A1M6P301"/>
<dbReference type="SUPFAM" id="SSF51735">
    <property type="entry name" value="NAD(P)-binding Rossmann-fold domains"/>
    <property type="match status" value="1"/>
</dbReference>